<keyword evidence="3 4" id="KW-0810">Translation regulation</keyword>
<dbReference type="SUPFAM" id="SSF141457">
    <property type="entry name" value="BH3618-like"/>
    <property type="match status" value="1"/>
</dbReference>
<comment type="subcellular location">
    <subcellularLocation>
        <location evidence="4">Cytoplasm</location>
    </subcellularLocation>
</comment>
<dbReference type="RefSeq" id="WP_202779216.1">
    <property type="nucleotide sequence ID" value="NZ_CP065425.1"/>
</dbReference>
<evidence type="ECO:0000256" key="4">
    <source>
        <dbReference type="HAMAP-Rule" id="MF_01185"/>
    </source>
</evidence>
<evidence type="ECO:0000313" key="5">
    <source>
        <dbReference type="EMBL" id="QQZ10270.1"/>
    </source>
</evidence>
<protein>
    <recommendedName>
        <fullName evidence="4">Flagellar assembly factor FliW</fullName>
    </recommendedName>
</protein>
<organism evidence="5 6">
    <name type="scientific">Heyndrickxia vini</name>
    <dbReference type="NCBI Taxonomy" id="1476025"/>
    <lineage>
        <taxon>Bacteria</taxon>
        <taxon>Bacillati</taxon>
        <taxon>Bacillota</taxon>
        <taxon>Bacilli</taxon>
        <taxon>Bacillales</taxon>
        <taxon>Bacillaceae</taxon>
        <taxon>Heyndrickxia</taxon>
    </lineage>
</organism>
<evidence type="ECO:0000313" key="6">
    <source>
        <dbReference type="Proteomes" id="UP000595691"/>
    </source>
</evidence>
<name>A0ABX7E4V3_9BACI</name>
<comment type="similarity">
    <text evidence="4">Belongs to the FliW family.</text>
</comment>
<keyword evidence="6" id="KW-1185">Reference proteome</keyword>
<reference evidence="5 6" key="1">
    <citation type="submission" date="2020-11" db="EMBL/GenBank/DDBJ databases">
        <title>Taxonomic evaluation of the Bacillus sporothermodurans group of bacteria based on whole genome sequences.</title>
        <authorList>
            <person name="Fiedler G."/>
            <person name="Herbstmann A.-D."/>
            <person name="Doll E."/>
            <person name="Wenning M."/>
            <person name="Brinks E."/>
            <person name="Kabisch J."/>
            <person name="Breitenwieser F."/>
            <person name="Lappann M."/>
            <person name="Boehnlein C."/>
            <person name="Franz C."/>
        </authorList>
    </citation>
    <scope>NUCLEOTIDE SEQUENCE [LARGE SCALE GENOMIC DNA]</scope>
    <source>
        <strain evidence="5 6">JCM 19841</strain>
    </source>
</reference>
<proteinExistence type="inferred from homology"/>
<dbReference type="PANTHER" id="PTHR39190:SF1">
    <property type="entry name" value="FLAGELLAR ASSEMBLY FACTOR FLIW"/>
    <property type="match status" value="1"/>
</dbReference>
<dbReference type="Pfam" id="PF02623">
    <property type="entry name" value="FliW"/>
    <property type="match status" value="1"/>
</dbReference>
<dbReference type="PANTHER" id="PTHR39190">
    <property type="entry name" value="FLAGELLAR ASSEMBLY FACTOR FLIW"/>
    <property type="match status" value="1"/>
</dbReference>
<gene>
    <name evidence="4 5" type="primary">fliW</name>
    <name evidence="5" type="ORF">I5776_04740</name>
</gene>
<dbReference type="EMBL" id="CP065425">
    <property type="protein sequence ID" value="QQZ10270.1"/>
    <property type="molecule type" value="Genomic_DNA"/>
</dbReference>
<accession>A0ABX7E4V3</accession>
<keyword evidence="5" id="KW-0282">Flagellum</keyword>
<keyword evidence="1 4" id="KW-0963">Cytoplasm</keyword>
<evidence type="ECO:0000256" key="2">
    <source>
        <dbReference type="ARBA" id="ARBA00022795"/>
    </source>
</evidence>
<dbReference type="NCBIfam" id="NF009793">
    <property type="entry name" value="PRK13285.1-1"/>
    <property type="match status" value="1"/>
</dbReference>
<sequence>MKIQTKYHGEIEIQDKDILHFIKGIPGFLDEKRFIFLSLPDQTVFTIMQSVKTPELAFVLTSPFSFIGNYEFSLDEGTIEQLSIDNHEEISVFAIVTVHDPFEKTTANLQAPIVLNEKNNRAKQVILNDTQYNIKHSLFEQPIKG</sequence>
<evidence type="ECO:0000256" key="1">
    <source>
        <dbReference type="ARBA" id="ARBA00022490"/>
    </source>
</evidence>
<dbReference type="InterPro" id="IPR003775">
    <property type="entry name" value="Flagellar_assembly_factor_FliW"/>
</dbReference>
<keyword evidence="2 4" id="KW-1005">Bacterial flagellum biogenesis</keyword>
<dbReference type="InterPro" id="IPR024046">
    <property type="entry name" value="Flagellar_assmbl_FliW_dom_sf"/>
</dbReference>
<dbReference type="Gene3D" id="2.30.290.10">
    <property type="entry name" value="BH3618-like"/>
    <property type="match status" value="1"/>
</dbReference>
<evidence type="ECO:0000256" key="3">
    <source>
        <dbReference type="ARBA" id="ARBA00022845"/>
    </source>
</evidence>
<dbReference type="HAMAP" id="MF_01185">
    <property type="entry name" value="FliW"/>
    <property type="match status" value="1"/>
</dbReference>
<keyword evidence="5" id="KW-0969">Cilium</keyword>
<dbReference type="Proteomes" id="UP000595691">
    <property type="component" value="Chromosome"/>
</dbReference>
<comment type="subunit">
    <text evidence="4">Interacts with translational regulator CsrA and flagellin(s).</text>
</comment>
<keyword evidence="4" id="KW-0143">Chaperone</keyword>
<keyword evidence="5" id="KW-0966">Cell projection</keyword>
<comment type="function">
    <text evidence="4">Acts as an anti-CsrA protein, binds CsrA and prevents it from repressing translation of its target genes, one of which is flagellin. Binds to flagellin and participates in the assembly of the flagellum.</text>
</comment>